<proteinExistence type="predicted"/>
<organism evidence="2 3">
    <name type="scientific">Achromobacter ruhlandii</name>
    <dbReference type="NCBI Taxonomy" id="72557"/>
    <lineage>
        <taxon>Bacteria</taxon>
        <taxon>Pseudomonadati</taxon>
        <taxon>Pseudomonadota</taxon>
        <taxon>Betaproteobacteria</taxon>
        <taxon>Burkholderiales</taxon>
        <taxon>Alcaligenaceae</taxon>
        <taxon>Achromobacter</taxon>
    </lineage>
</organism>
<evidence type="ECO:0000313" key="2">
    <source>
        <dbReference type="EMBL" id="CAB3924982.1"/>
    </source>
</evidence>
<feature type="compositionally biased region" description="Basic and acidic residues" evidence="1">
    <location>
        <begin position="231"/>
        <end position="256"/>
    </location>
</feature>
<evidence type="ECO:0008006" key="4">
    <source>
        <dbReference type="Google" id="ProtNLM"/>
    </source>
</evidence>
<gene>
    <name evidence="2" type="ORF">LMG3328_05744</name>
</gene>
<feature type="compositionally biased region" description="Basic and acidic residues" evidence="1">
    <location>
        <begin position="75"/>
        <end position="96"/>
    </location>
</feature>
<feature type="region of interest" description="Disordered" evidence="1">
    <location>
        <begin position="75"/>
        <end position="98"/>
    </location>
</feature>
<name>A0A2M9GQ10_9BURK</name>
<dbReference type="PANTHER" id="PTHR24637">
    <property type="entry name" value="COLLAGEN"/>
    <property type="match status" value="1"/>
</dbReference>
<feature type="region of interest" description="Disordered" evidence="1">
    <location>
        <begin position="229"/>
        <end position="256"/>
    </location>
</feature>
<dbReference type="PANTHER" id="PTHR24637:SF417">
    <property type="entry name" value="COL_CUTICLE_N DOMAIN-CONTAINING PROTEIN"/>
    <property type="match status" value="1"/>
</dbReference>
<protein>
    <recommendedName>
        <fullName evidence="4">Collagen-like protein</fullName>
    </recommendedName>
</protein>
<dbReference type="RefSeq" id="WP_100509547.1">
    <property type="nucleotide sequence ID" value="NZ_CADILE010000028.1"/>
</dbReference>
<accession>A0A2M9GQ10</accession>
<evidence type="ECO:0000313" key="3">
    <source>
        <dbReference type="Proteomes" id="UP000494122"/>
    </source>
</evidence>
<dbReference type="EMBL" id="CADILE010000028">
    <property type="protein sequence ID" value="CAB3924982.1"/>
    <property type="molecule type" value="Genomic_DNA"/>
</dbReference>
<reference evidence="2 3" key="1">
    <citation type="submission" date="2020-04" db="EMBL/GenBank/DDBJ databases">
        <authorList>
            <person name="De Canck E."/>
        </authorList>
    </citation>
    <scope>NUCLEOTIDE SEQUENCE [LARGE SCALE GENOMIC DNA]</scope>
    <source>
        <strain evidence="2 3">LMG 3328</strain>
    </source>
</reference>
<dbReference type="Proteomes" id="UP000494122">
    <property type="component" value="Unassembled WGS sequence"/>
</dbReference>
<sequence>MSFDPELFGQAMGDAIIKAVQPLKDEIARLKAQLAELPQPLAGKDGTDGRDGKDCDMEAVKKMIDQAVKSITVVHGKDGADGKDGEPGAKGEDGQKGADGLGMAGAMIDREGALLITMSNGEVKNLGPVVGSNGRDGSDGKDGADGIGLDAFELEYLDETHEVRIKASCAGRVKEIRYPAGGIRPGGYWREGTKAKAGEAWVHDGSLWIAKKDTPAKPEAAGEDWVIAARKGRDGERGQKGKDATPEVPIKLKDQA</sequence>
<dbReference type="AlphaFoldDB" id="A0A2M9GQ10"/>
<evidence type="ECO:0000256" key="1">
    <source>
        <dbReference type="SAM" id="MobiDB-lite"/>
    </source>
</evidence>